<accession>A0ABQ9JZJ8</accession>
<dbReference type="Gene3D" id="2.30.42.10">
    <property type="match status" value="1"/>
</dbReference>
<dbReference type="PROSITE" id="PS50106">
    <property type="entry name" value="PDZ"/>
    <property type="match status" value="1"/>
</dbReference>
<evidence type="ECO:0000259" key="8">
    <source>
        <dbReference type="PROSITE" id="PS50052"/>
    </source>
</evidence>
<dbReference type="Gene3D" id="3.40.50.300">
    <property type="entry name" value="P-loop containing nucleotide triphosphate hydrolases"/>
    <property type="match status" value="1"/>
</dbReference>
<dbReference type="PANTHER" id="PTHR23119">
    <property type="entry name" value="DISCS LARGE"/>
    <property type="match status" value="1"/>
</dbReference>
<dbReference type="InterPro" id="IPR020590">
    <property type="entry name" value="Guanylate_kinase_CS"/>
</dbReference>
<dbReference type="Gene3D" id="2.30.30.40">
    <property type="entry name" value="SH3 Domains"/>
    <property type="match status" value="2"/>
</dbReference>
<feature type="domain" description="PDZ" evidence="9">
    <location>
        <begin position="39"/>
        <end position="120"/>
    </location>
</feature>
<protein>
    <recommendedName>
        <fullName evidence="12">Disks large 1 tumor suppressor protein</fullName>
    </recommendedName>
</protein>
<dbReference type="CDD" id="cd00071">
    <property type="entry name" value="GMPK"/>
    <property type="match status" value="1"/>
</dbReference>
<dbReference type="SMART" id="SM00072">
    <property type="entry name" value="GuKc"/>
    <property type="match status" value="1"/>
</dbReference>
<organism evidence="10 11">
    <name type="scientific">Molorchus minor</name>
    <dbReference type="NCBI Taxonomy" id="1323400"/>
    <lineage>
        <taxon>Eukaryota</taxon>
        <taxon>Metazoa</taxon>
        <taxon>Ecdysozoa</taxon>
        <taxon>Arthropoda</taxon>
        <taxon>Hexapoda</taxon>
        <taxon>Insecta</taxon>
        <taxon>Pterygota</taxon>
        <taxon>Neoptera</taxon>
        <taxon>Endopterygota</taxon>
        <taxon>Coleoptera</taxon>
        <taxon>Polyphaga</taxon>
        <taxon>Cucujiformia</taxon>
        <taxon>Chrysomeloidea</taxon>
        <taxon>Cerambycidae</taxon>
        <taxon>Lamiinae</taxon>
        <taxon>Monochamini</taxon>
        <taxon>Molorchus</taxon>
    </lineage>
</organism>
<dbReference type="SMART" id="SM00228">
    <property type="entry name" value="PDZ"/>
    <property type="match status" value="1"/>
</dbReference>
<dbReference type="InterPro" id="IPR050614">
    <property type="entry name" value="Synaptic_Scaffolding_LAP-MAGUK"/>
</dbReference>
<dbReference type="PROSITE" id="PS50052">
    <property type="entry name" value="GUANYLATE_KINASE_2"/>
    <property type="match status" value="1"/>
</dbReference>
<dbReference type="InterPro" id="IPR036028">
    <property type="entry name" value="SH3-like_dom_sf"/>
</dbReference>
<dbReference type="SUPFAM" id="SSF52540">
    <property type="entry name" value="P-loop containing nucleoside triphosphate hydrolases"/>
    <property type="match status" value="1"/>
</dbReference>
<keyword evidence="4" id="KW-0472">Membrane</keyword>
<feature type="domain" description="Guanylate kinase-like" evidence="8">
    <location>
        <begin position="317"/>
        <end position="494"/>
    </location>
</feature>
<dbReference type="CDD" id="cd06795">
    <property type="entry name" value="PDZ3_Dlg1-2-4-like"/>
    <property type="match status" value="1"/>
</dbReference>
<evidence type="ECO:0000256" key="6">
    <source>
        <dbReference type="SAM" id="MobiDB-lite"/>
    </source>
</evidence>
<evidence type="ECO:0000259" key="9">
    <source>
        <dbReference type="PROSITE" id="PS50106"/>
    </source>
</evidence>
<evidence type="ECO:0000259" key="7">
    <source>
        <dbReference type="PROSITE" id="PS50002"/>
    </source>
</evidence>
<dbReference type="Gene3D" id="3.30.63.10">
    <property type="entry name" value="Guanylate Kinase phosphate binding domain"/>
    <property type="match status" value="1"/>
</dbReference>
<dbReference type="InterPro" id="IPR008144">
    <property type="entry name" value="Guanylate_kin-like_dom"/>
</dbReference>
<dbReference type="InterPro" id="IPR008145">
    <property type="entry name" value="GK/Ca_channel_bsu"/>
</dbReference>
<dbReference type="Proteomes" id="UP001162164">
    <property type="component" value="Unassembled WGS sequence"/>
</dbReference>
<evidence type="ECO:0000256" key="2">
    <source>
        <dbReference type="ARBA" id="ARBA00022443"/>
    </source>
</evidence>
<evidence type="ECO:0000256" key="1">
    <source>
        <dbReference type="ARBA" id="ARBA00004370"/>
    </source>
</evidence>
<keyword evidence="3" id="KW-0677">Repeat</keyword>
<evidence type="ECO:0000256" key="3">
    <source>
        <dbReference type="ARBA" id="ARBA00022737"/>
    </source>
</evidence>
<feature type="compositionally biased region" description="Basic and acidic residues" evidence="6">
    <location>
        <begin position="282"/>
        <end position="294"/>
    </location>
</feature>
<dbReference type="Pfam" id="PF00595">
    <property type="entry name" value="PDZ"/>
    <property type="match status" value="1"/>
</dbReference>
<evidence type="ECO:0000313" key="11">
    <source>
        <dbReference type="Proteomes" id="UP001162164"/>
    </source>
</evidence>
<comment type="caution">
    <text evidence="10">The sequence shown here is derived from an EMBL/GenBank/DDBJ whole genome shotgun (WGS) entry which is preliminary data.</text>
</comment>
<dbReference type="PROSITE" id="PS00856">
    <property type="entry name" value="GUANYLATE_KINASE_1"/>
    <property type="match status" value="1"/>
</dbReference>
<dbReference type="InterPro" id="IPR001452">
    <property type="entry name" value="SH3_domain"/>
</dbReference>
<dbReference type="SUPFAM" id="SSF50044">
    <property type="entry name" value="SH3-domain"/>
    <property type="match status" value="1"/>
</dbReference>
<dbReference type="InterPro" id="IPR036034">
    <property type="entry name" value="PDZ_sf"/>
</dbReference>
<proteinExistence type="predicted"/>
<feature type="region of interest" description="Disordered" evidence="6">
    <location>
        <begin position="265"/>
        <end position="300"/>
    </location>
</feature>
<dbReference type="CDD" id="cd11861">
    <property type="entry name" value="SH3_DLG-like"/>
    <property type="match status" value="1"/>
</dbReference>
<dbReference type="PANTHER" id="PTHR23119:SF51">
    <property type="entry name" value="DISKS LARGE 1 TUMOR SUPPRESSOR PROTEIN"/>
    <property type="match status" value="1"/>
</dbReference>
<dbReference type="SUPFAM" id="SSF50156">
    <property type="entry name" value="PDZ domain-like"/>
    <property type="match status" value="1"/>
</dbReference>
<dbReference type="EMBL" id="JAPWTJ010000108">
    <property type="protein sequence ID" value="KAJ8982762.1"/>
    <property type="molecule type" value="Genomic_DNA"/>
</dbReference>
<sequence>MPVFEMTKNKQTKRPLRATFATISRRFKNKEKLKREVRTVVLQKSSTGLGFNIVGGEDGEGIFISFILAGGPADLSGELKRGDQILSVNGVNLRNATHEEAAQALKGTGQTVTVLVQYRPEEYNRFEAKIHDLKQQMAHPITGGTLLRTSQKRSLYVRALFDYDPMKDDGLPSRGLAFHYGDILHVTNASDDEWWQARRVLNTGDEQGMGIVPLEEALGAKATRQRQICEISRAHAQYTRKGMYRQSTLDRKKKNFSFSRKFPFMKSKDDKSEDGSDQEQTPSEHHNSTNDLDKPPQCNEESVLSYEPVQQMHISYTRPVIILGPLKDRINDDLISEFPEKFGSCVPHTTRPKREYEVDGRDYHFVSSREQMEKDIQNHLFIEAGQYNDNLYGTSVASVREVADKGKHCILDVSGNAIKRLQVAQLYPIAIFIKPKSVESIMEMNKRMTDEQAKKTYERALKNGTGVRRIFHSATVVQGDTPEDIYEQAKQVIKEQSGPTIWVPAKEKL</sequence>
<keyword evidence="2 5" id="KW-0728">SH3 domain</keyword>
<comment type="subcellular location">
    <subcellularLocation>
        <location evidence="1">Membrane</location>
    </subcellularLocation>
</comment>
<dbReference type="Pfam" id="PF00625">
    <property type="entry name" value="Guanylate_kin"/>
    <property type="match status" value="1"/>
</dbReference>
<dbReference type="InterPro" id="IPR001478">
    <property type="entry name" value="PDZ"/>
</dbReference>
<evidence type="ECO:0000256" key="4">
    <source>
        <dbReference type="ARBA" id="ARBA00023136"/>
    </source>
</evidence>
<keyword evidence="11" id="KW-1185">Reference proteome</keyword>
<dbReference type="PROSITE" id="PS50002">
    <property type="entry name" value="SH3"/>
    <property type="match status" value="1"/>
</dbReference>
<evidence type="ECO:0000256" key="5">
    <source>
        <dbReference type="PROSITE-ProRule" id="PRU00192"/>
    </source>
</evidence>
<feature type="domain" description="SH3" evidence="7">
    <location>
        <begin position="152"/>
        <end position="222"/>
    </location>
</feature>
<dbReference type="InterPro" id="IPR027417">
    <property type="entry name" value="P-loop_NTPase"/>
</dbReference>
<name>A0ABQ9JZJ8_9CUCU</name>
<evidence type="ECO:0000313" key="10">
    <source>
        <dbReference type="EMBL" id="KAJ8982762.1"/>
    </source>
</evidence>
<gene>
    <name evidence="10" type="ORF">NQ317_018174</name>
</gene>
<reference evidence="10" key="1">
    <citation type="journal article" date="2023" name="Insect Mol. Biol.">
        <title>Genome sequencing provides insights into the evolution of gene families encoding plant cell wall-degrading enzymes in longhorned beetles.</title>
        <authorList>
            <person name="Shin N.R."/>
            <person name="Okamura Y."/>
            <person name="Kirsch R."/>
            <person name="Pauchet Y."/>
        </authorList>
    </citation>
    <scope>NUCLEOTIDE SEQUENCE</scope>
    <source>
        <strain evidence="10">MMC_N1</strain>
    </source>
</reference>
<dbReference type="Pfam" id="PF00018">
    <property type="entry name" value="SH3_1"/>
    <property type="match status" value="1"/>
</dbReference>
<evidence type="ECO:0008006" key="12">
    <source>
        <dbReference type="Google" id="ProtNLM"/>
    </source>
</evidence>
<dbReference type="SMART" id="SM00326">
    <property type="entry name" value="SH3"/>
    <property type="match status" value="1"/>
</dbReference>